<dbReference type="RefSeq" id="WP_183355737.1">
    <property type="nucleotide sequence ID" value="NZ_BLXX01000011.1"/>
</dbReference>
<dbReference type="InterPro" id="IPR034291">
    <property type="entry name" value="TMP_synthase"/>
</dbReference>
<dbReference type="FunFam" id="3.40.1190.20:FF:000003">
    <property type="entry name" value="Phosphomethylpyrimidine kinase ThiD"/>
    <property type="match status" value="1"/>
</dbReference>
<feature type="binding site" evidence="14">
    <location>
        <position position="77"/>
    </location>
    <ligand>
        <name>Mg(2+)</name>
        <dbReference type="ChEBI" id="CHEBI:18420"/>
    </ligand>
</feature>
<dbReference type="Proteomes" id="UP000556026">
    <property type="component" value="Unassembled WGS sequence"/>
</dbReference>
<evidence type="ECO:0000313" key="17">
    <source>
        <dbReference type="EMBL" id="GFO60928.1"/>
    </source>
</evidence>
<proteinExistence type="inferred from homology"/>
<feature type="binding site" evidence="14">
    <location>
        <begin position="191"/>
        <end position="192"/>
    </location>
    <ligand>
        <name>2-[(2R,5Z)-2-carboxy-4-methylthiazol-5(2H)-ylidene]ethyl phosphate</name>
        <dbReference type="ChEBI" id="CHEBI:62899"/>
    </ligand>
</feature>
<dbReference type="Gene3D" id="3.20.20.70">
    <property type="entry name" value="Aldolase class I"/>
    <property type="match status" value="1"/>
</dbReference>
<dbReference type="EC" id="2.5.1.3" evidence="14"/>
<evidence type="ECO:0000256" key="8">
    <source>
        <dbReference type="ARBA" id="ARBA00022842"/>
    </source>
</evidence>
<comment type="similarity">
    <text evidence="14">Belongs to the thiamine-phosphate synthase family.</text>
</comment>
<keyword evidence="8 14" id="KW-0460">Magnesium</keyword>
<dbReference type="InterPro" id="IPR004399">
    <property type="entry name" value="HMP/HMP-P_kinase_dom"/>
</dbReference>
<sequence length="484" mass="50967">MLKLVVDHSAKQNQISGLYLITDQGERLLERVREALSCGVSVLQYRDKVREYRERLMIGAELKAICARFKVCFIVNDDLELAHALDADGVHLGQDDGDPAQARAALGPGKIIGVSTHSLEEALTAQEAGADYVGYGAIYPTASKEVPAVRGPEGIALLKRELSIPVVAIGGINRDNAGAVIDQGADAVAVISAILSNRTPGIAATEMALLFNRRAPYPRGSVLTVAGSDSGGGAGIQGDLKTITLLGSYAASAIAALTAQNSRGVSSVEPVSAKFLAEQLDAVLSDLPVDVVKIGMLFAPENAEVLADQLLAHRIRISVLDPVMSAKGGASLLADEALAVLKRRLIPLCYLITPNIPEAERLTGLPIVDGAGMELAARTLHLMGARNVLVKGGHQNEGEVTDLLFDGVSFTRFSAPRTLTRHTHGTGCALASAIASYLAQGEPLPVAVERAKQFITRAIKFSHPMGRGHGPVNHYLAAKDPSEA</sequence>
<feature type="domain" description="Pyridoxamine kinase/Phosphomethylpyrimidine kinase" evidence="16">
    <location>
        <begin position="229"/>
        <end position="473"/>
    </location>
</feature>
<gene>
    <name evidence="17" type="primary">thiDE</name>
    <name evidence="14" type="synonym">thiE</name>
    <name evidence="17" type="ORF">GMST_32530</name>
</gene>
<feature type="binding site" evidence="14">
    <location>
        <position position="96"/>
    </location>
    <ligand>
        <name>Mg(2+)</name>
        <dbReference type="ChEBI" id="CHEBI:18420"/>
    </ligand>
</feature>
<keyword evidence="7" id="KW-0067">ATP-binding</keyword>
<evidence type="ECO:0000256" key="12">
    <source>
        <dbReference type="ARBA" id="ARBA00047851"/>
    </source>
</evidence>
<dbReference type="SUPFAM" id="SSF51391">
    <property type="entry name" value="Thiamin phosphate synthase"/>
    <property type="match status" value="1"/>
</dbReference>
<dbReference type="NCBIfam" id="TIGR00693">
    <property type="entry name" value="thiE"/>
    <property type="match status" value="1"/>
</dbReference>
<evidence type="ECO:0000256" key="7">
    <source>
        <dbReference type="ARBA" id="ARBA00022840"/>
    </source>
</evidence>
<organism evidence="17 18">
    <name type="scientific">Geomonas silvestris</name>
    <dbReference type="NCBI Taxonomy" id="2740184"/>
    <lineage>
        <taxon>Bacteria</taxon>
        <taxon>Pseudomonadati</taxon>
        <taxon>Thermodesulfobacteriota</taxon>
        <taxon>Desulfuromonadia</taxon>
        <taxon>Geobacterales</taxon>
        <taxon>Geobacteraceae</taxon>
        <taxon>Geomonas</taxon>
    </lineage>
</organism>
<evidence type="ECO:0000256" key="6">
    <source>
        <dbReference type="ARBA" id="ARBA00022777"/>
    </source>
</evidence>
<dbReference type="CDD" id="cd00564">
    <property type="entry name" value="TMP_TenI"/>
    <property type="match status" value="1"/>
</dbReference>
<accession>A0A6V8MLP7</accession>
<feature type="binding site" evidence="14">
    <location>
        <position position="144"/>
    </location>
    <ligand>
        <name>4-amino-2-methyl-5-(diphosphooxymethyl)pyrimidine</name>
        <dbReference type="ChEBI" id="CHEBI:57841"/>
    </ligand>
</feature>
<comment type="catalytic activity">
    <reaction evidence="12 14">
        <text>2-(2-carboxy-4-methylthiazol-5-yl)ethyl phosphate + 4-amino-2-methyl-5-(diphosphooxymethyl)pyrimidine + 2 H(+) = thiamine phosphate + CO2 + diphosphate</text>
        <dbReference type="Rhea" id="RHEA:47848"/>
        <dbReference type="ChEBI" id="CHEBI:15378"/>
        <dbReference type="ChEBI" id="CHEBI:16526"/>
        <dbReference type="ChEBI" id="CHEBI:33019"/>
        <dbReference type="ChEBI" id="CHEBI:37575"/>
        <dbReference type="ChEBI" id="CHEBI:57841"/>
        <dbReference type="ChEBI" id="CHEBI:62890"/>
        <dbReference type="EC" id="2.5.1.3"/>
    </reaction>
</comment>
<evidence type="ECO:0000256" key="13">
    <source>
        <dbReference type="ARBA" id="ARBA00047883"/>
    </source>
</evidence>
<evidence type="ECO:0000256" key="14">
    <source>
        <dbReference type="HAMAP-Rule" id="MF_00097"/>
    </source>
</evidence>
<keyword evidence="10" id="KW-0511">Multifunctional enzyme</keyword>
<dbReference type="HAMAP" id="MF_00097">
    <property type="entry name" value="TMP_synthase"/>
    <property type="match status" value="1"/>
</dbReference>
<feature type="binding site" evidence="14">
    <location>
        <begin position="44"/>
        <end position="48"/>
    </location>
    <ligand>
        <name>4-amino-2-methyl-5-(diphosphooxymethyl)pyrimidine</name>
        <dbReference type="ChEBI" id="CHEBI:57841"/>
    </ligand>
</feature>
<dbReference type="Gene3D" id="3.40.1190.20">
    <property type="match status" value="1"/>
</dbReference>
<feature type="binding site" evidence="14">
    <location>
        <position position="171"/>
    </location>
    <ligand>
        <name>2-[(2R,5Z)-2-carboxy-4-methylthiazol-5(2H)-ylidene]ethyl phosphate</name>
        <dbReference type="ChEBI" id="CHEBI:62899"/>
    </ligand>
</feature>
<dbReference type="Pfam" id="PF02581">
    <property type="entry name" value="TMP-TENI"/>
    <property type="match status" value="1"/>
</dbReference>
<comment type="cofactor">
    <cofactor evidence="14">
        <name>Mg(2+)</name>
        <dbReference type="ChEBI" id="CHEBI:18420"/>
    </cofactor>
    <text evidence="14">Binds 1 Mg(2+) ion per subunit.</text>
</comment>
<evidence type="ECO:0000259" key="15">
    <source>
        <dbReference type="Pfam" id="PF02581"/>
    </source>
</evidence>
<dbReference type="FunFam" id="3.20.20.70:FF:000096">
    <property type="entry name" value="Thiamine-phosphate synthase"/>
    <property type="match status" value="1"/>
</dbReference>
<dbReference type="AlphaFoldDB" id="A0A6V8MLP7"/>
<dbReference type="InterPro" id="IPR022998">
    <property type="entry name" value="ThiamineP_synth_TenI"/>
</dbReference>
<dbReference type="UniPathway" id="UPA00060">
    <property type="reaction ID" value="UER00138"/>
</dbReference>
<evidence type="ECO:0000313" key="18">
    <source>
        <dbReference type="Proteomes" id="UP000556026"/>
    </source>
</evidence>
<dbReference type="PANTHER" id="PTHR20858:SF17">
    <property type="entry name" value="HYDROXYMETHYLPYRIMIDINE_PHOSPHOMETHYLPYRIMIDINE KINASE THI20-RELATED"/>
    <property type="match status" value="1"/>
</dbReference>
<protein>
    <recommendedName>
        <fullName evidence="14">Thiamine-phosphate synthase</fullName>
        <shortName evidence="14">TP synthase</shortName>
        <shortName evidence="14">TPS</shortName>
        <ecNumber evidence="14">2.5.1.3</ecNumber>
    </recommendedName>
    <alternativeName>
        <fullName evidence="14">Thiamine-phosphate pyrophosphorylase</fullName>
        <shortName evidence="14">TMP pyrophosphorylase</shortName>
        <shortName evidence="14">TMP-PPase</shortName>
    </alternativeName>
</protein>
<comment type="catalytic activity">
    <reaction evidence="13 14">
        <text>2-[(2R,5Z)-2-carboxy-4-methylthiazol-5(2H)-ylidene]ethyl phosphate + 4-amino-2-methyl-5-(diphosphooxymethyl)pyrimidine + 2 H(+) = thiamine phosphate + CO2 + diphosphate</text>
        <dbReference type="Rhea" id="RHEA:47844"/>
        <dbReference type="ChEBI" id="CHEBI:15378"/>
        <dbReference type="ChEBI" id="CHEBI:16526"/>
        <dbReference type="ChEBI" id="CHEBI:33019"/>
        <dbReference type="ChEBI" id="CHEBI:37575"/>
        <dbReference type="ChEBI" id="CHEBI:57841"/>
        <dbReference type="ChEBI" id="CHEBI:62899"/>
        <dbReference type="EC" id="2.5.1.3"/>
    </reaction>
</comment>
<evidence type="ECO:0000256" key="5">
    <source>
        <dbReference type="ARBA" id="ARBA00022741"/>
    </source>
</evidence>
<comment type="caution">
    <text evidence="17">The sequence shown here is derived from an EMBL/GenBank/DDBJ whole genome shotgun (WGS) entry which is preliminary data.</text>
</comment>
<evidence type="ECO:0000256" key="3">
    <source>
        <dbReference type="ARBA" id="ARBA00022679"/>
    </source>
</evidence>
<keyword evidence="5" id="KW-0547">Nucleotide-binding</keyword>
<comment type="pathway">
    <text evidence="2 14">Cofactor biosynthesis; thiamine diphosphate biosynthesis; thiamine phosphate from 4-amino-2-methyl-5-diphosphomethylpyrimidine and 4-methyl-5-(2-phosphoethyl)-thiazole: step 1/1.</text>
</comment>
<reference evidence="18" key="1">
    <citation type="submission" date="2020-06" db="EMBL/GenBank/DDBJ databases">
        <title>Draft genomic sequence of Geomonas sp. Red330.</title>
        <authorList>
            <person name="Itoh H."/>
            <person name="Zhenxing X."/>
            <person name="Ushijima N."/>
            <person name="Masuda Y."/>
            <person name="Shiratori Y."/>
            <person name="Senoo K."/>
        </authorList>
    </citation>
    <scope>NUCLEOTIDE SEQUENCE [LARGE SCALE GENOMIC DNA]</scope>
    <source>
        <strain evidence="18">Red330</strain>
    </source>
</reference>
<evidence type="ECO:0000256" key="2">
    <source>
        <dbReference type="ARBA" id="ARBA00005165"/>
    </source>
</evidence>
<dbReference type="SUPFAM" id="SSF53613">
    <property type="entry name" value="Ribokinase-like"/>
    <property type="match status" value="1"/>
</dbReference>
<comment type="function">
    <text evidence="1 14">Condenses 4-methyl-5-(beta-hydroxyethyl)thiazole monophosphate (THZ-P) and 2-methyl-4-amino-5-hydroxymethyl pyrimidine pyrophosphate (HMP-PP) to form thiamine monophosphate (TMP).</text>
</comment>
<comment type="catalytic activity">
    <reaction evidence="11 14">
        <text>4-methyl-5-(2-phosphooxyethyl)-thiazole + 4-amino-2-methyl-5-(diphosphooxymethyl)pyrimidine + H(+) = thiamine phosphate + diphosphate</text>
        <dbReference type="Rhea" id="RHEA:22328"/>
        <dbReference type="ChEBI" id="CHEBI:15378"/>
        <dbReference type="ChEBI" id="CHEBI:33019"/>
        <dbReference type="ChEBI" id="CHEBI:37575"/>
        <dbReference type="ChEBI" id="CHEBI:57841"/>
        <dbReference type="ChEBI" id="CHEBI:58296"/>
        <dbReference type="EC" id="2.5.1.3"/>
    </reaction>
</comment>
<dbReference type="GO" id="GO:0009229">
    <property type="term" value="P:thiamine diphosphate biosynthetic process"/>
    <property type="evidence" value="ECO:0007669"/>
    <property type="project" value="UniProtKB-UniRule"/>
</dbReference>
<feature type="binding site" evidence="14">
    <location>
        <position position="76"/>
    </location>
    <ligand>
        <name>4-amino-2-methyl-5-(diphosphooxymethyl)pyrimidine</name>
        <dbReference type="ChEBI" id="CHEBI:57841"/>
    </ligand>
</feature>
<evidence type="ECO:0000256" key="11">
    <source>
        <dbReference type="ARBA" id="ARBA00047334"/>
    </source>
</evidence>
<dbReference type="GO" id="GO:0008902">
    <property type="term" value="F:hydroxymethylpyrimidine kinase activity"/>
    <property type="evidence" value="ECO:0007669"/>
    <property type="project" value="TreeGrafter"/>
</dbReference>
<evidence type="ECO:0000259" key="16">
    <source>
        <dbReference type="Pfam" id="PF08543"/>
    </source>
</evidence>
<dbReference type="GO" id="GO:0004789">
    <property type="term" value="F:thiamine-phosphate diphosphorylase activity"/>
    <property type="evidence" value="ECO:0007669"/>
    <property type="project" value="UniProtKB-UniRule"/>
</dbReference>
<keyword evidence="9 14" id="KW-0784">Thiamine biosynthesis</keyword>
<dbReference type="GO" id="GO:0005829">
    <property type="term" value="C:cytosol"/>
    <property type="evidence" value="ECO:0007669"/>
    <property type="project" value="TreeGrafter"/>
</dbReference>
<dbReference type="PANTHER" id="PTHR20858">
    <property type="entry name" value="PHOSPHOMETHYLPYRIMIDINE KINASE"/>
    <property type="match status" value="1"/>
</dbReference>
<dbReference type="GO" id="GO:0009228">
    <property type="term" value="P:thiamine biosynthetic process"/>
    <property type="evidence" value="ECO:0007669"/>
    <property type="project" value="UniProtKB-KW"/>
</dbReference>
<dbReference type="CDD" id="cd01169">
    <property type="entry name" value="HMPP_kinase"/>
    <property type="match status" value="1"/>
</dbReference>
<dbReference type="EMBL" id="BLXX01000011">
    <property type="protein sequence ID" value="GFO60928.1"/>
    <property type="molecule type" value="Genomic_DNA"/>
</dbReference>
<dbReference type="NCBIfam" id="TIGR00097">
    <property type="entry name" value="HMP-P_kinase"/>
    <property type="match status" value="1"/>
</dbReference>
<keyword evidence="3 14" id="KW-0808">Transferase</keyword>
<keyword evidence="6" id="KW-0418">Kinase</keyword>
<dbReference type="GO" id="GO:0008972">
    <property type="term" value="F:phosphomethylpyrimidine kinase activity"/>
    <property type="evidence" value="ECO:0007669"/>
    <property type="project" value="InterPro"/>
</dbReference>
<dbReference type="InterPro" id="IPR013749">
    <property type="entry name" value="PM/HMP-P_kinase-1"/>
</dbReference>
<keyword evidence="18" id="KW-1185">Reference proteome</keyword>
<dbReference type="Pfam" id="PF08543">
    <property type="entry name" value="Phos_pyr_kin"/>
    <property type="match status" value="1"/>
</dbReference>
<feature type="domain" description="Thiamine phosphate synthase/TenI" evidence="15">
    <location>
        <begin position="18"/>
        <end position="194"/>
    </location>
</feature>
<keyword evidence="4 14" id="KW-0479">Metal-binding</keyword>
<dbReference type="InterPro" id="IPR013785">
    <property type="entry name" value="Aldolase_TIM"/>
</dbReference>
<dbReference type="InterPro" id="IPR036206">
    <property type="entry name" value="ThiamineP_synth_sf"/>
</dbReference>
<evidence type="ECO:0000256" key="1">
    <source>
        <dbReference type="ARBA" id="ARBA00003814"/>
    </source>
</evidence>
<evidence type="ECO:0000256" key="9">
    <source>
        <dbReference type="ARBA" id="ARBA00022977"/>
    </source>
</evidence>
<dbReference type="GO" id="GO:0005524">
    <property type="term" value="F:ATP binding"/>
    <property type="evidence" value="ECO:0007669"/>
    <property type="project" value="UniProtKB-KW"/>
</dbReference>
<evidence type="ECO:0000256" key="4">
    <source>
        <dbReference type="ARBA" id="ARBA00022723"/>
    </source>
</evidence>
<dbReference type="GO" id="GO:0000287">
    <property type="term" value="F:magnesium ion binding"/>
    <property type="evidence" value="ECO:0007669"/>
    <property type="project" value="UniProtKB-UniRule"/>
</dbReference>
<evidence type="ECO:0000256" key="10">
    <source>
        <dbReference type="ARBA" id="ARBA00023268"/>
    </source>
</evidence>
<dbReference type="InterPro" id="IPR029056">
    <property type="entry name" value="Ribokinase-like"/>
</dbReference>
<name>A0A6V8MLP7_9BACT</name>
<feature type="binding site" evidence="14">
    <location>
        <begin position="141"/>
        <end position="143"/>
    </location>
    <ligand>
        <name>2-[(2R,5Z)-2-carboxy-4-methylthiazol-5(2H)-ylidene]ethyl phosphate</name>
        <dbReference type="ChEBI" id="CHEBI:62899"/>
    </ligand>
</feature>
<feature type="binding site" evidence="14">
    <location>
        <position position="115"/>
    </location>
    <ligand>
        <name>4-amino-2-methyl-5-(diphosphooxymethyl)pyrimidine</name>
        <dbReference type="ChEBI" id="CHEBI:57841"/>
    </ligand>
</feature>